<protein>
    <submittedName>
        <fullName evidence="1">Uncharacterized protein</fullName>
    </submittedName>
</protein>
<gene>
    <name evidence="1" type="ORF">SAMN05446037_1009180</name>
</gene>
<dbReference type="EMBL" id="FZOJ01000009">
    <property type="protein sequence ID" value="SNS42391.1"/>
    <property type="molecule type" value="Genomic_DNA"/>
</dbReference>
<name>A0A239ED63_9FIRM</name>
<dbReference type="AlphaFoldDB" id="A0A239ED63"/>
<proteinExistence type="predicted"/>
<organism evidence="1 2">
    <name type="scientific">Anaerovirgula multivorans</name>
    <dbReference type="NCBI Taxonomy" id="312168"/>
    <lineage>
        <taxon>Bacteria</taxon>
        <taxon>Bacillati</taxon>
        <taxon>Bacillota</taxon>
        <taxon>Clostridia</taxon>
        <taxon>Peptostreptococcales</taxon>
        <taxon>Natronincolaceae</taxon>
        <taxon>Anaerovirgula</taxon>
    </lineage>
</organism>
<dbReference type="RefSeq" id="WP_089283034.1">
    <property type="nucleotide sequence ID" value="NZ_FZOJ01000009.1"/>
</dbReference>
<dbReference type="Proteomes" id="UP000198304">
    <property type="component" value="Unassembled WGS sequence"/>
</dbReference>
<accession>A0A239ED63</accession>
<evidence type="ECO:0000313" key="1">
    <source>
        <dbReference type="EMBL" id="SNS42391.1"/>
    </source>
</evidence>
<sequence>MTHDKMKAIKIVDELMSFYLKIGIVDIHIDFNYGEKQTEVHLRGECHNPPIKKLEKLETVLNTPRQPELEEYYWELVGNSDYYQEITLLGALVDSGEVDYSDHQLKVKVIRKR</sequence>
<reference evidence="1 2" key="1">
    <citation type="submission" date="2017-06" db="EMBL/GenBank/DDBJ databases">
        <authorList>
            <person name="Kim H.J."/>
            <person name="Triplett B.A."/>
        </authorList>
    </citation>
    <scope>NUCLEOTIDE SEQUENCE [LARGE SCALE GENOMIC DNA]</scope>
    <source>
        <strain evidence="1 2">SCA</strain>
    </source>
</reference>
<keyword evidence="2" id="KW-1185">Reference proteome</keyword>
<dbReference type="OrthoDB" id="9794280at2"/>
<evidence type="ECO:0000313" key="2">
    <source>
        <dbReference type="Proteomes" id="UP000198304"/>
    </source>
</evidence>